<dbReference type="Gene3D" id="1.20.1510.10">
    <property type="entry name" value="Cation efflux protein transmembrane domain"/>
    <property type="match status" value="1"/>
</dbReference>
<evidence type="ECO:0000256" key="10">
    <source>
        <dbReference type="ARBA" id="ARBA00023329"/>
    </source>
</evidence>
<evidence type="ECO:0000256" key="5">
    <source>
        <dbReference type="ARBA" id="ARBA00022753"/>
    </source>
</evidence>
<evidence type="ECO:0000313" key="13">
    <source>
        <dbReference type="EMBL" id="MFD1677980.1"/>
    </source>
</evidence>
<comment type="similarity">
    <text evidence="3">Belongs to the TMEM163 family.</text>
</comment>
<dbReference type="SUPFAM" id="SSF161111">
    <property type="entry name" value="Cation efflux protein transmembrane domain-like"/>
    <property type="match status" value="1"/>
</dbReference>
<evidence type="ECO:0000313" key="14">
    <source>
        <dbReference type="Proteomes" id="UP001597079"/>
    </source>
</evidence>
<keyword evidence="10" id="KW-0968">Cytoplasmic vesicle</keyword>
<dbReference type="Proteomes" id="UP001597079">
    <property type="component" value="Unassembled WGS sequence"/>
</dbReference>
<comment type="subcellular location">
    <subcellularLocation>
        <location evidence="2">Cytoplasmic vesicle</location>
        <location evidence="2">Secretory vesicle</location>
        <location evidence="2">Synaptic vesicle membrane</location>
        <topology evidence="2">Multi-pass membrane protein</topology>
    </subcellularLocation>
    <subcellularLocation>
        <location evidence="1">Early endosome membrane</location>
    </subcellularLocation>
</comment>
<name>A0ABW4JSC5_9BACL</name>
<evidence type="ECO:0000256" key="4">
    <source>
        <dbReference type="ARBA" id="ARBA00022692"/>
    </source>
</evidence>
<dbReference type="RefSeq" id="WP_377945922.1">
    <property type="nucleotide sequence ID" value="NZ_JBHUCX010000099.1"/>
</dbReference>
<keyword evidence="7 11" id="KW-1133">Transmembrane helix</keyword>
<evidence type="ECO:0000256" key="7">
    <source>
        <dbReference type="ARBA" id="ARBA00022989"/>
    </source>
</evidence>
<evidence type="ECO:0000256" key="8">
    <source>
        <dbReference type="ARBA" id="ARBA00023018"/>
    </source>
</evidence>
<reference evidence="14" key="1">
    <citation type="journal article" date="2019" name="Int. J. Syst. Evol. Microbiol.">
        <title>The Global Catalogue of Microorganisms (GCM) 10K type strain sequencing project: providing services to taxonomists for standard genome sequencing and annotation.</title>
        <authorList>
            <consortium name="The Broad Institute Genomics Platform"/>
            <consortium name="The Broad Institute Genome Sequencing Center for Infectious Disease"/>
            <person name="Wu L."/>
            <person name="Ma J."/>
        </authorList>
    </citation>
    <scope>NUCLEOTIDE SEQUENCE [LARGE SCALE GENOMIC DNA]</scope>
    <source>
        <strain evidence="14">CGMCC 1.12286</strain>
    </source>
</reference>
<evidence type="ECO:0000256" key="1">
    <source>
        <dbReference type="ARBA" id="ARBA00004146"/>
    </source>
</evidence>
<dbReference type="InterPro" id="IPR026765">
    <property type="entry name" value="Tmem163"/>
</dbReference>
<sequence>MAASTHMASVKKGIGIETISIVWMVIEAGVAIGSGVIAHALSLVAFGADSIIELIAGFVLLWRLSVEMRSTDLERVRRAEKASSWVVGIALLLLAVYIVIASIYKLVTHQGAETSFTGIGLSIAAGLIMPYLSRAKKRIGSEIGSKALRADGACSIVCAYMAWTVLGGVVLTALLGWWWIDSLAALALVYFVVKEGLETIQEARGVEDACGCGCHDD</sequence>
<keyword evidence="4 11" id="KW-0812">Transmembrane</keyword>
<dbReference type="InterPro" id="IPR058533">
    <property type="entry name" value="Cation_efflux_TM"/>
</dbReference>
<comment type="caution">
    <text evidence="13">The sequence shown here is derived from an EMBL/GenBank/DDBJ whole genome shotgun (WGS) entry which is preliminary data.</text>
</comment>
<feature type="domain" description="Cation efflux protein transmembrane" evidence="12">
    <location>
        <begin position="19"/>
        <end position="203"/>
    </location>
</feature>
<feature type="transmembrane region" description="Helical" evidence="11">
    <location>
        <begin position="85"/>
        <end position="104"/>
    </location>
</feature>
<feature type="transmembrane region" description="Helical" evidence="11">
    <location>
        <begin position="44"/>
        <end position="64"/>
    </location>
</feature>
<keyword evidence="6" id="KW-0862">Zinc</keyword>
<accession>A0ABW4JSC5</accession>
<dbReference type="EMBL" id="JBHUCX010000099">
    <property type="protein sequence ID" value="MFD1677980.1"/>
    <property type="molecule type" value="Genomic_DNA"/>
</dbReference>
<feature type="transmembrane region" description="Helical" evidence="11">
    <location>
        <begin position="116"/>
        <end position="132"/>
    </location>
</feature>
<dbReference type="PANTHER" id="PTHR31937:SF2">
    <property type="entry name" value="TRANSMEMBRANE PROTEIN 163"/>
    <property type="match status" value="1"/>
</dbReference>
<dbReference type="Pfam" id="PF01545">
    <property type="entry name" value="Cation_efflux"/>
    <property type="match status" value="1"/>
</dbReference>
<organism evidence="13 14">
    <name type="scientific">Alicyclobacillus fodiniaquatilis</name>
    <dbReference type="NCBI Taxonomy" id="1661150"/>
    <lineage>
        <taxon>Bacteria</taxon>
        <taxon>Bacillati</taxon>
        <taxon>Bacillota</taxon>
        <taxon>Bacilli</taxon>
        <taxon>Bacillales</taxon>
        <taxon>Alicyclobacillaceae</taxon>
        <taxon>Alicyclobacillus</taxon>
    </lineage>
</organism>
<gene>
    <name evidence="13" type="ORF">ACFSB2_25260</name>
</gene>
<dbReference type="PANTHER" id="PTHR31937">
    <property type="entry name" value="TRANSMEMBRANE PROTEIN 163"/>
    <property type="match status" value="1"/>
</dbReference>
<evidence type="ECO:0000256" key="3">
    <source>
        <dbReference type="ARBA" id="ARBA00008731"/>
    </source>
</evidence>
<dbReference type="InterPro" id="IPR027469">
    <property type="entry name" value="Cation_efflux_TMD_sf"/>
</dbReference>
<evidence type="ECO:0000259" key="12">
    <source>
        <dbReference type="Pfam" id="PF01545"/>
    </source>
</evidence>
<keyword evidence="8" id="KW-0770">Synapse</keyword>
<evidence type="ECO:0000256" key="9">
    <source>
        <dbReference type="ARBA" id="ARBA00023136"/>
    </source>
</evidence>
<proteinExistence type="inferred from homology"/>
<keyword evidence="5" id="KW-0967">Endosome</keyword>
<protein>
    <submittedName>
        <fullName evidence="13">Cation diffusion facilitator family transporter</fullName>
    </submittedName>
</protein>
<keyword evidence="9 11" id="KW-0472">Membrane</keyword>
<feature type="transmembrane region" description="Helical" evidence="11">
    <location>
        <begin position="153"/>
        <end position="180"/>
    </location>
</feature>
<evidence type="ECO:0000256" key="6">
    <source>
        <dbReference type="ARBA" id="ARBA00022833"/>
    </source>
</evidence>
<feature type="transmembrane region" description="Helical" evidence="11">
    <location>
        <begin position="21"/>
        <end position="38"/>
    </location>
</feature>
<keyword evidence="14" id="KW-1185">Reference proteome</keyword>
<evidence type="ECO:0000256" key="2">
    <source>
        <dbReference type="ARBA" id="ARBA00004644"/>
    </source>
</evidence>
<evidence type="ECO:0000256" key="11">
    <source>
        <dbReference type="SAM" id="Phobius"/>
    </source>
</evidence>